<feature type="chain" id="PRO_5040507225" evidence="1">
    <location>
        <begin position="28"/>
        <end position="161"/>
    </location>
</feature>
<organism evidence="2 3">
    <name type="scientific">Cuscuta europaea</name>
    <name type="common">European dodder</name>
    <dbReference type="NCBI Taxonomy" id="41803"/>
    <lineage>
        <taxon>Eukaryota</taxon>
        <taxon>Viridiplantae</taxon>
        <taxon>Streptophyta</taxon>
        <taxon>Embryophyta</taxon>
        <taxon>Tracheophyta</taxon>
        <taxon>Spermatophyta</taxon>
        <taxon>Magnoliopsida</taxon>
        <taxon>eudicotyledons</taxon>
        <taxon>Gunneridae</taxon>
        <taxon>Pentapetalae</taxon>
        <taxon>asterids</taxon>
        <taxon>lamiids</taxon>
        <taxon>Solanales</taxon>
        <taxon>Convolvulaceae</taxon>
        <taxon>Cuscuteae</taxon>
        <taxon>Cuscuta</taxon>
        <taxon>Cuscuta subgen. Cuscuta</taxon>
    </lineage>
</organism>
<sequence>MGRHTLKIISLMMILVFSVFYHAPTTGGGTADSASTAAGGEGAEAALRKRCHPIVEAVMSLFSLPTTFPSTPSYWAKLHSSVRNGLGFFSIAPNLDFRAGGKAGMREEERNGKKLVKEAVMKSKETVEDSAKSAARLAAEAVGSLKKTMSSGKTEEKGEEL</sequence>
<evidence type="ECO:0000313" key="2">
    <source>
        <dbReference type="EMBL" id="CAH9118720.1"/>
    </source>
</evidence>
<accession>A0A9P1EMV6</accession>
<protein>
    <submittedName>
        <fullName evidence="2">Uncharacterized protein</fullName>
    </submittedName>
</protein>
<name>A0A9P1EMV6_CUSEU</name>
<dbReference type="AlphaFoldDB" id="A0A9P1EMV6"/>
<proteinExistence type="predicted"/>
<keyword evidence="3" id="KW-1185">Reference proteome</keyword>
<dbReference type="PANTHER" id="PTHR35463:SF11">
    <property type="entry name" value="TRANSMEMBRANE PROTEIN"/>
    <property type="match status" value="1"/>
</dbReference>
<keyword evidence="1" id="KW-0732">Signal</keyword>
<reference evidence="2" key="1">
    <citation type="submission" date="2022-07" db="EMBL/GenBank/DDBJ databases">
        <authorList>
            <person name="Macas J."/>
            <person name="Novak P."/>
            <person name="Neumann P."/>
        </authorList>
    </citation>
    <scope>NUCLEOTIDE SEQUENCE</scope>
</reference>
<dbReference type="PANTHER" id="PTHR35463">
    <property type="entry name" value="TRANSMEMBRANE PROTEIN"/>
    <property type="match status" value="1"/>
</dbReference>
<comment type="caution">
    <text evidence="2">The sequence shown here is derived from an EMBL/GenBank/DDBJ whole genome shotgun (WGS) entry which is preliminary data.</text>
</comment>
<dbReference type="OrthoDB" id="690661at2759"/>
<evidence type="ECO:0000313" key="3">
    <source>
        <dbReference type="Proteomes" id="UP001152484"/>
    </source>
</evidence>
<evidence type="ECO:0000256" key="1">
    <source>
        <dbReference type="SAM" id="SignalP"/>
    </source>
</evidence>
<feature type="signal peptide" evidence="1">
    <location>
        <begin position="1"/>
        <end position="27"/>
    </location>
</feature>
<dbReference type="EMBL" id="CAMAPE010000077">
    <property type="protein sequence ID" value="CAH9118720.1"/>
    <property type="molecule type" value="Genomic_DNA"/>
</dbReference>
<gene>
    <name evidence="2" type="ORF">CEURO_LOCUS22056</name>
</gene>
<dbReference type="Proteomes" id="UP001152484">
    <property type="component" value="Unassembled WGS sequence"/>
</dbReference>